<gene>
    <name evidence="3" type="ORF">CC86DRAFT_470072</name>
</gene>
<dbReference type="Proteomes" id="UP000799424">
    <property type="component" value="Unassembled WGS sequence"/>
</dbReference>
<evidence type="ECO:0000256" key="2">
    <source>
        <dbReference type="SAM" id="Phobius"/>
    </source>
</evidence>
<feature type="binding site" evidence="1">
    <location>
        <position position="124"/>
    </location>
    <ligand>
        <name>L-glutamate</name>
        <dbReference type="ChEBI" id="CHEBI:29985"/>
    </ligand>
</feature>
<proteinExistence type="predicted"/>
<evidence type="ECO:0000256" key="1">
    <source>
        <dbReference type="PIRSR" id="PIRSR600101-2"/>
    </source>
</evidence>
<keyword evidence="4" id="KW-1185">Reference proteome</keyword>
<evidence type="ECO:0000313" key="4">
    <source>
        <dbReference type="Proteomes" id="UP000799424"/>
    </source>
</evidence>
<dbReference type="InterPro" id="IPR000101">
    <property type="entry name" value="GGT_peptidase"/>
</dbReference>
<dbReference type="AlphaFoldDB" id="A0A6A6ZMV4"/>
<dbReference type="InterPro" id="IPR029055">
    <property type="entry name" value="Ntn_hydrolases_N"/>
</dbReference>
<dbReference type="PANTHER" id="PTHR11686">
    <property type="entry name" value="GAMMA GLUTAMYL TRANSPEPTIDASE"/>
    <property type="match status" value="1"/>
</dbReference>
<organism evidence="3 4">
    <name type="scientific">Ophiobolus disseminans</name>
    <dbReference type="NCBI Taxonomy" id="1469910"/>
    <lineage>
        <taxon>Eukaryota</taxon>
        <taxon>Fungi</taxon>
        <taxon>Dikarya</taxon>
        <taxon>Ascomycota</taxon>
        <taxon>Pezizomycotina</taxon>
        <taxon>Dothideomycetes</taxon>
        <taxon>Pleosporomycetidae</taxon>
        <taxon>Pleosporales</taxon>
        <taxon>Pleosporineae</taxon>
        <taxon>Phaeosphaeriaceae</taxon>
        <taxon>Ophiobolus</taxon>
    </lineage>
</organism>
<protein>
    <recommendedName>
        <fullName evidence="5">Gamma-glutamyltranspeptidase</fullName>
    </recommendedName>
</protein>
<keyword evidence="2" id="KW-0472">Membrane</keyword>
<evidence type="ECO:0000313" key="3">
    <source>
        <dbReference type="EMBL" id="KAF2821999.1"/>
    </source>
</evidence>
<dbReference type="GO" id="GO:0036374">
    <property type="term" value="F:glutathione hydrolase activity"/>
    <property type="evidence" value="ECO:0007669"/>
    <property type="project" value="InterPro"/>
</dbReference>
<evidence type="ECO:0008006" key="5">
    <source>
        <dbReference type="Google" id="ProtNLM"/>
    </source>
</evidence>
<keyword evidence="2" id="KW-1133">Transmembrane helix</keyword>
<sequence>MPHRPRLATNVTMCVGVFVMAVLTALSYVRLSSLAHDSVYPLFLQLLPASQHSDHRAKGAVSSENRFCSEAGVDMLRAGGNAADAMVATVFCVGVIGMYHSGIGGGEFALVRCQNGTYDFVDFREVAPAAAFEEMFVKDIESSLHGVNSSARRASSHSISQE</sequence>
<feature type="transmembrane region" description="Helical" evidence="2">
    <location>
        <begin position="7"/>
        <end position="29"/>
    </location>
</feature>
<accession>A0A6A6ZMV4</accession>
<name>A0A6A6ZMV4_9PLEO</name>
<dbReference type="SUPFAM" id="SSF56235">
    <property type="entry name" value="N-terminal nucleophile aminohydrolases (Ntn hydrolases)"/>
    <property type="match status" value="1"/>
</dbReference>
<keyword evidence="2" id="KW-0812">Transmembrane</keyword>
<dbReference type="EMBL" id="MU006235">
    <property type="protein sequence ID" value="KAF2821999.1"/>
    <property type="molecule type" value="Genomic_DNA"/>
</dbReference>
<dbReference type="PANTHER" id="PTHR11686:SF62">
    <property type="entry name" value="GLUTATHIONE HYDROLASE"/>
    <property type="match status" value="1"/>
</dbReference>
<dbReference type="Pfam" id="PF01019">
    <property type="entry name" value="G_glu_transpept"/>
    <property type="match status" value="1"/>
</dbReference>
<dbReference type="OrthoDB" id="5417577at2759"/>
<reference evidence="3" key="1">
    <citation type="journal article" date="2020" name="Stud. Mycol.">
        <title>101 Dothideomycetes genomes: a test case for predicting lifestyles and emergence of pathogens.</title>
        <authorList>
            <person name="Haridas S."/>
            <person name="Albert R."/>
            <person name="Binder M."/>
            <person name="Bloem J."/>
            <person name="Labutti K."/>
            <person name="Salamov A."/>
            <person name="Andreopoulos B."/>
            <person name="Baker S."/>
            <person name="Barry K."/>
            <person name="Bills G."/>
            <person name="Bluhm B."/>
            <person name="Cannon C."/>
            <person name="Castanera R."/>
            <person name="Culley D."/>
            <person name="Daum C."/>
            <person name="Ezra D."/>
            <person name="Gonzalez J."/>
            <person name="Henrissat B."/>
            <person name="Kuo A."/>
            <person name="Liang C."/>
            <person name="Lipzen A."/>
            <person name="Lutzoni F."/>
            <person name="Magnuson J."/>
            <person name="Mondo S."/>
            <person name="Nolan M."/>
            <person name="Ohm R."/>
            <person name="Pangilinan J."/>
            <person name="Park H.-J."/>
            <person name="Ramirez L."/>
            <person name="Alfaro M."/>
            <person name="Sun H."/>
            <person name="Tritt A."/>
            <person name="Yoshinaga Y."/>
            <person name="Zwiers L.-H."/>
            <person name="Turgeon B."/>
            <person name="Goodwin S."/>
            <person name="Spatafora J."/>
            <person name="Crous P."/>
            <person name="Grigoriev I."/>
        </authorList>
    </citation>
    <scope>NUCLEOTIDE SEQUENCE</scope>
    <source>
        <strain evidence="3">CBS 113818</strain>
    </source>
</reference>
<dbReference type="GO" id="GO:0006751">
    <property type="term" value="P:glutathione catabolic process"/>
    <property type="evidence" value="ECO:0007669"/>
    <property type="project" value="InterPro"/>
</dbReference>
<dbReference type="GO" id="GO:0005886">
    <property type="term" value="C:plasma membrane"/>
    <property type="evidence" value="ECO:0007669"/>
    <property type="project" value="TreeGrafter"/>
</dbReference>